<feature type="signal peptide" evidence="1">
    <location>
        <begin position="1"/>
        <end position="27"/>
    </location>
</feature>
<name>A0A0B4DTC4_PSEPS</name>
<keyword evidence="1" id="KW-0732">Signal</keyword>
<feature type="domain" description="AMIN-like" evidence="2">
    <location>
        <begin position="50"/>
        <end position="181"/>
    </location>
</feature>
<sequence length="183" mass="19080">MKKFSVWLAAILLAAGLGFVAAGPASAATPYCGLTWGSLMKADGAMTGAPVTNVRTGQHYCFDRLVVDLGGMPAPGYSVRYVGQVIQDGSGAVVPVRGGARLQVVVKAPAYDNNGQPTYTPADKAGLANVSGYQTFRQVAWAGSFEGQTTIGLGVRARLPFRVFTLDGPGAGSRLVVDVAHYW</sequence>
<evidence type="ECO:0000259" key="2">
    <source>
        <dbReference type="Pfam" id="PF24837"/>
    </source>
</evidence>
<accession>A0A0B4DTC4</accession>
<dbReference type="RefSeq" id="WP_043451709.1">
    <property type="nucleotide sequence ID" value="NZ_JWTB01000014.1"/>
</dbReference>
<evidence type="ECO:0000313" key="4">
    <source>
        <dbReference type="Proteomes" id="UP000031196"/>
    </source>
</evidence>
<dbReference type="InterPro" id="IPR056303">
    <property type="entry name" value="AMIN-like"/>
</dbReference>
<dbReference type="EMBL" id="JWTB01000014">
    <property type="protein sequence ID" value="KIC67680.1"/>
    <property type="molecule type" value="Genomic_DNA"/>
</dbReference>
<dbReference type="Proteomes" id="UP000031196">
    <property type="component" value="Unassembled WGS sequence"/>
</dbReference>
<feature type="chain" id="PRO_5002089282" description="AMIN-like domain-containing protein" evidence="1">
    <location>
        <begin position="28"/>
        <end position="183"/>
    </location>
</feature>
<dbReference type="Pfam" id="PF24837">
    <property type="entry name" value="AMIN-like"/>
    <property type="match status" value="1"/>
</dbReference>
<dbReference type="AlphaFoldDB" id="A0A0B4DTC4"/>
<evidence type="ECO:0000256" key="1">
    <source>
        <dbReference type="SAM" id="SignalP"/>
    </source>
</evidence>
<evidence type="ECO:0000313" key="3">
    <source>
        <dbReference type="EMBL" id="KIC67680.1"/>
    </source>
</evidence>
<proteinExistence type="predicted"/>
<organism evidence="3 4">
    <name type="scientific">Pseudarthrobacter phenanthrenivorans</name>
    <name type="common">Arthrobacter phenanthrenivorans</name>
    <dbReference type="NCBI Taxonomy" id="361575"/>
    <lineage>
        <taxon>Bacteria</taxon>
        <taxon>Bacillati</taxon>
        <taxon>Actinomycetota</taxon>
        <taxon>Actinomycetes</taxon>
        <taxon>Micrococcales</taxon>
        <taxon>Micrococcaceae</taxon>
        <taxon>Pseudarthrobacter</taxon>
    </lineage>
</organism>
<comment type="caution">
    <text evidence="3">The sequence shown here is derived from an EMBL/GenBank/DDBJ whole genome shotgun (WGS) entry which is preliminary data.</text>
</comment>
<reference evidence="3 4" key="1">
    <citation type="submission" date="2014-12" db="EMBL/GenBank/DDBJ databases">
        <title>Genome sequencing of Arthrobacter phenanthrenivorans SWC37.</title>
        <authorList>
            <person name="Tan P.W."/>
            <person name="Chan K.-G."/>
        </authorList>
    </citation>
    <scope>NUCLEOTIDE SEQUENCE [LARGE SCALE GENOMIC DNA]</scope>
    <source>
        <strain evidence="3 4">SWC37</strain>
    </source>
</reference>
<protein>
    <recommendedName>
        <fullName evidence="2">AMIN-like domain-containing protein</fullName>
    </recommendedName>
</protein>
<gene>
    <name evidence="3" type="ORF">RM50_07530</name>
</gene>
<dbReference type="OrthoDB" id="3393679at2"/>